<reference evidence="1 2" key="1">
    <citation type="journal article" date="2020" name="ISME J.">
        <title>Comparative genomics reveals insights into cyanobacterial evolution and habitat adaptation.</title>
        <authorList>
            <person name="Chen M.Y."/>
            <person name="Teng W.K."/>
            <person name="Zhao L."/>
            <person name="Hu C.X."/>
            <person name="Zhou Y.K."/>
            <person name="Han B.P."/>
            <person name="Song L.R."/>
            <person name="Shu W.S."/>
        </authorList>
    </citation>
    <scope>NUCLEOTIDE SEQUENCE [LARGE SCALE GENOMIC DNA]</scope>
    <source>
        <strain evidence="1 2">FACHB-252</strain>
    </source>
</reference>
<accession>A0ABR8H7M6</accession>
<dbReference type="Proteomes" id="UP000606396">
    <property type="component" value="Unassembled WGS sequence"/>
</dbReference>
<sequence length="98" mass="10885">MPKSVSYHEGLIKHLQDPLEAASYIEVVLEEGDPKMLGKALTNIVEAQGGIDRFPAQVKQCYEQLYLMLSEEGKIEFYCLSKLLDALGLQLAVTVKSV</sequence>
<dbReference type="InterPro" id="IPR014057">
    <property type="entry name" value="HI1420"/>
</dbReference>
<evidence type="ECO:0000313" key="2">
    <source>
        <dbReference type="Proteomes" id="UP000606396"/>
    </source>
</evidence>
<dbReference type="Pfam" id="PF21716">
    <property type="entry name" value="dnstrm_HI1420"/>
    <property type="match status" value="1"/>
</dbReference>
<keyword evidence="2" id="KW-1185">Reference proteome</keyword>
<comment type="caution">
    <text evidence="1">The sequence shown here is derived from an EMBL/GenBank/DDBJ whole genome shotgun (WGS) entry which is preliminary data.</text>
</comment>
<proteinExistence type="predicted"/>
<organism evidence="1 2">
    <name type="scientific">Nostoc punctiforme FACHB-252</name>
    <dbReference type="NCBI Taxonomy" id="1357509"/>
    <lineage>
        <taxon>Bacteria</taxon>
        <taxon>Bacillati</taxon>
        <taxon>Cyanobacteriota</taxon>
        <taxon>Cyanophyceae</taxon>
        <taxon>Nostocales</taxon>
        <taxon>Nostocaceae</taxon>
        <taxon>Nostoc</taxon>
    </lineage>
</organism>
<protein>
    <recommendedName>
        <fullName evidence="3">Transcriptional regulator</fullName>
    </recommendedName>
</protein>
<dbReference type="RefSeq" id="WP_190949336.1">
    <property type="nucleotide sequence ID" value="NZ_JACJTC010000006.1"/>
</dbReference>
<evidence type="ECO:0000313" key="1">
    <source>
        <dbReference type="EMBL" id="MBD2611644.1"/>
    </source>
</evidence>
<name>A0ABR8H7M6_NOSPU</name>
<evidence type="ECO:0008006" key="3">
    <source>
        <dbReference type="Google" id="ProtNLM"/>
    </source>
</evidence>
<gene>
    <name evidence="1" type="ORF">H6G94_10215</name>
</gene>
<dbReference type="EMBL" id="JACJTC010000006">
    <property type="protein sequence ID" value="MBD2611644.1"/>
    <property type="molecule type" value="Genomic_DNA"/>
</dbReference>